<dbReference type="AlphaFoldDB" id="A0A6S6UA32"/>
<evidence type="ECO:0008006" key="3">
    <source>
        <dbReference type="Google" id="ProtNLM"/>
    </source>
</evidence>
<dbReference type="InterPro" id="IPR012899">
    <property type="entry name" value="LTXXQ"/>
</dbReference>
<keyword evidence="1" id="KW-0732">Signal</keyword>
<evidence type="ECO:0000256" key="1">
    <source>
        <dbReference type="SAM" id="SignalP"/>
    </source>
</evidence>
<organism evidence="2">
    <name type="scientific">uncultured Sulfurovum sp</name>
    <dbReference type="NCBI Taxonomy" id="269237"/>
    <lineage>
        <taxon>Bacteria</taxon>
        <taxon>Pseudomonadati</taxon>
        <taxon>Campylobacterota</taxon>
        <taxon>Epsilonproteobacteria</taxon>
        <taxon>Campylobacterales</taxon>
        <taxon>Sulfurovaceae</taxon>
        <taxon>Sulfurovum</taxon>
        <taxon>environmental samples</taxon>
    </lineage>
</organism>
<dbReference type="Gene3D" id="1.20.120.1490">
    <property type="match status" value="1"/>
</dbReference>
<accession>A0A6S6UA32</accession>
<evidence type="ECO:0000313" key="2">
    <source>
        <dbReference type="EMBL" id="CAA6826170.1"/>
    </source>
</evidence>
<protein>
    <recommendedName>
        <fullName evidence="3">Periplasmic protein related to spheroblast formation</fullName>
    </recommendedName>
</protein>
<gene>
    <name evidence="2" type="ORF">HELGO_WM7557</name>
</gene>
<feature type="signal peptide" evidence="1">
    <location>
        <begin position="1"/>
        <end position="23"/>
    </location>
</feature>
<dbReference type="EMBL" id="CACVAU010000085">
    <property type="protein sequence ID" value="CAA6826170.1"/>
    <property type="molecule type" value="Genomic_DNA"/>
</dbReference>
<dbReference type="GO" id="GO:0042597">
    <property type="term" value="C:periplasmic space"/>
    <property type="evidence" value="ECO:0007669"/>
    <property type="project" value="InterPro"/>
</dbReference>
<feature type="chain" id="PRO_5027536129" description="Periplasmic protein related to spheroblast formation" evidence="1">
    <location>
        <begin position="24"/>
        <end position="153"/>
    </location>
</feature>
<name>A0A6S6UA32_9BACT</name>
<sequence length="153" mass="16957">MKVLKTLAVVTISGIMATTAVSAENMKRDCNTSKCDRVAKYDRGGKYHRGGKHQMKVALKAADITSEQKTAIKEARKAMKETMKSKRQEMKASGSRAEFISVNGVNREALIAKSVERATFKANMKADMMEKILAILTDEQKAKFVQALQAEKK</sequence>
<proteinExistence type="predicted"/>
<dbReference type="Pfam" id="PF07813">
    <property type="entry name" value="LTXXQ"/>
    <property type="match status" value="1"/>
</dbReference>
<reference evidence="2" key="1">
    <citation type="submission" date="2020-01" db="EMBL/GenBank/DDBJ databases">
        <authorList>
            <person name="Meier V. D."/>
            <person name="Meier V D."/>
        </authorList>
    </citation>
    <scope>NUCLEOTIDE SEQUENCE</scope>
    <source>
        <strain evidence="2">HLG_WM_MAG_05</strain>
    </source>
</reference>